<protein>
    <recommendedName>
        <fullName evidence="2">Phosphate-selective porin O and P</fullName>
    </recommendedName>
</protein>
<evidence type="ECO:0000313" key="1">
    <source>
        <dbReference type="EMBL" id="EJW97069.1"/>
    </source>
</evidence>
<name>J9GCG2_9ZZZZ</name>
<comment type="caution">
    <text evidence="1">The sequence shown here is derived from an EMBL/GenBank/DDBJ whole genome shotgun (WGS) entry which is preliminary data.</text>
</comment>
<dbReference type="EMBL" id="AMCI01004951">
    <property type="protein sequence ID" value="EJW97069.1"/>
    <property type="molecule type" value="Genomic_DNA"/>
</dbReference>
<evidence type="ECO:0008006" key="2">
    <source>
        <dbReference type="Google" id="ProtNLM"/>
    </source>
</evidence>
<dbReference type="SUPFAM" id="SSF56935">
    <property type="entry name" value="Porins"/>
    <property type="match status" value="1"/>
</dbReference>
<organism evidence="1">
    <name type="scientific">gut metagenome</name>
    <dbReference type="NCBI Taxonomy" id="749906"/>
    <lineage>
        <taxon>unclassified sequences</taxon>
        <taxon>metagenomes</taxon>
        <taxon>organismal metagenomes</taxon>
    </lineage>
</organism>
<reference evidence="1" key="1">
    <citation type="journal article" date="2012" name="PLoS ONE">
        <title>Gene sets for utilization of primary and secondary nutrition supplies in the distal gut of endangered iberian lynx.</title>
        <authorList>
            <person name="Alcaide M."/>
            <person name="Messina E."/>
            <person name="Richter M."/>
            <person name="Bargiela R."/>
            <person name="Peplies J."/>
            <person name="Huws S.A."/>
            <person name="Newbold C.J."/>
            <person name="Golyshin P.N."/>
            <person name="Simon M.A."/>
            <person name="Lopez G."/>
            <person name="Yakimov M.M."/>
            <person name="Ferrer M."/>
        </authorList>
    </citation>
    <scope>NUCLEOTIDE SEQUENCE</scope>
</reference>
<gene>
    <name evidence="1" type="ORF">EVA_14815</name>
</gene>
<accession>J9GCG2</accession>
<proteinExistence type="predicted"/>
<dbReference type="AlphaFoldDB" id="J9GCG2"/>
<sequence>MKQLVKVIAASLLTASSLTATAQKATEEPAKGKVILQVFSNFHTGFGSTNNDRGFDLDRSYLGYEHKLGNGLSVKGVLDVGQSSDVDDYHRIMYLKNAQVQWKTGRLTLSGGLISTTQFNAQEKFWGYRYIQKSFQDQYKFGSSADLGVSAAYQLTPWLSADAIVVNGEGYKKVQKQDGLNYGLGVTVTPSSQWLIRLYGGLNEGCEETDKDMVNLAAMVGFRTERFRIGAEYNYLQHAKHQEDANQYGYSVYAAGSLSKVTELYARYDDLSSRHDWNEAKDESALLVGAQFRLGKYVKVAPNFRLNMPKADDKDNTTAAYVNVYFGF</sequence>